<dbReference type="KEGG" id="aram:KAR29_12495"/>
<evidence type="ECO:0000313" key="2">
    <source>
        <dbReference type="Proteomes" id="UP000671879"/>
    </source>
</evidence>
<dbReference type="Pfam" id="PF01177">
    <property type="entry name" value="Asp_Glu_race"/>
    <property type="match status" value="1"/>
</dbReference>
<dbReference type="RefSeq" id="WP_274373323.1">
    <property type="nucleotide sequence ID" value="NZ_CP072943.1"/>
</dbReference>
<reference evidence="2" key="1">
    <citation type="submission" date="2021-04" db="EMBL/GenBank/DDBJ databases">
        <title>A novel Synergistetes isolate from a pyrite-forming mixed culture.</title>
        <authorList>
            <person name="Bunk B."/>
            <person name="Sproer C."/>
            <person name="Spring S."/>
            <person name="Pester M."/>
        </authorList>
    </citation>
    <scope>NUCLEOTIDE SEQUENCE [LARGE SCALE GENOMIC DNA]</scope>
    <source>
        <strain evidence="2">J.5.4.2-T.3.5.2</strain>
    </source>
</reference>
<proteinExistence type="predicted"/>
<sequence>MPVPSVERPSAAPLGILMLDTHFPRVRGDIGNARSFDFPVLYHVVDGATPRRVATRTDPALLDAFLEGARRLERAGVQAITTSCGFLALWQKELSAAVSVPLLTSSLLQVPLAWRLTGGRPVAIVTARAANLSPGHLAAVGIDKMPLFVTGLDGATEFTRVFIDDATTLREEAVRQEVLRRTLDIVEAHEEIGAIVLECTNLPPYADALRQATKRPVFDILTLCNHVVRSLRPL</sequence>
<dbReference type="EMBL" id="CP072943">
    <property type="protein sequence ID" value="QTX32111.1"/>
    <property type="molecule type" value="Genomic_DNA"/>
</dbReference>
<dbReference type="Gene3D" id="3.40.50.1860">
    <property type="match status" value="2"/>
</dbReference>
<protein>
    <submittedName>
        <fullName evidence="1">Aspartate/glutamate racemase family protein</fullName>
    </submittedName>
</protein>
<evidence type="ECO:0000313" key="1">
    <source>
        <dbReference type="EMBL" id="QTX32111.1"/>
    </source>
</evidence>
<dbReference type="InterPro" id="IPR015942">
    <property type="entry name" value="Asp/Glu/hydantoin_racemase"/>
</dbReference>
<gene>
    <name evidence="1" type="ORF">KAR29_12495</name>
</gene>
<dbReference type="NCBIfam" id="NF005679">
    <property type="entry name" value="PRK07475.1"/>
    <property type="match status" value="1"/>
</dbReference>
<organism evidence="1 2">
    <name type="scientific">Aminithiophilus ramosus</name>
    <dbReference type="NCBI Taxonomy" id="3029084"/>
    <lineage>
        <taxon>Bacteria</taxon>
        <taxon>Thermotogati</taxon>
        <taxon>Synergistota</taxon>
        <taxon>Synergistia</taxon>
        <taxon>Synergistales</taxon>
        <taxon>Aminithiophilaceae</taxon>
        <taxon>Aminithiophilus</taxon>
    </lineage>
</organism>
<name>A0A9Q7EYK5_9BACT</name>
<dbReference type="GO" id="GO:0047661">
    <property type="term" value="F:amino-acid racemase activity"/>
    <property type="evidence" value="ECO:0007669"/>
    <property type="project" value="InterPro"/>
</dbReference>
<keyword evidence="2" id="KW-1185">Reference proteome</keyword>
<dbReference type="Proteomes" id="UP000671879">
    <property type="component" value="Chromosome"/>
</dbReference>
<dbReference type="AlphaFoldDB" id="A0A9Q7EYK5"/>
<accession>A0A9Q7EYK5</accession>
<dbReference type="InterPro" id="IPR001920">
    <property type="entry name" value="Asp/Glu_race"/>
</dbReference>